<name>A0A812S6W2_9DINO</name>
<dbReference type="InterPro" id="IPR002048">
    <property type="entry name" value="EF_hand_dom"/>
</dbReference>
<feature type="binding site" evidence="4">
    <location>
        <position position="630"/>
    </location>
    <ligand>
        <name>Ca(2+)</name>
        <dbReference type="ChEBI" id="CHEBI:29108"/>
        <label>1</label>
    </ligand>
</feature>
<feature type="binding site" evidence="4">
    <location>
        <position position="578"/>
    </location>
    <ligand>
        <name>Ca(2+)</name>
        <dbReference type="ChEBI" id="CHEBI:29108"/>
        <label>1</label>
    </ligand>
</feature>
<keyword evidence="3 4" id="KW-0106">Calcium</keyword>
<keyword evidence="8" id="KW-1185">Reference proteome</keyword>
<proteinExistence type="inferred from homology"/>
<reference evidence="7" key="1">
    <citation type="submission" date="2021-02" db="EMBL/GenBank/DDBJ databases">
        <authorList>
            <person name="Dougan E. K."/>
            <person name="Rhodes N."/>
            <person name="Thang M."/>
            <person name="Chan C."/>
        </authorList>
    </citation>
    <scope>NUCLEOTIDE SEQUENCE</scope>
</reference>
<evidence type="ECO:0000256" key="3">
    <source>
        <dbReference type="ARBA" id="ARBA00022837"/>
    </source>
</evidence>
<comment type="caution">
    <text evidence="7">The sequence shown here is derived from an EMBL/GenBank/DDBJ whole genome shotgun (WGS) entry which is preliminary data.</text>
</comment>
<dbReference type="OrthoDB" id="26525at2759"/>
<dbReference type="EMBL" id="CAJNDS010002408">
    <property type="protein sequence ID" value="CAE7462789.1"/>
    <property type="molecule type" value="Genomic_DNA"/>
</dbReference>
<feature type="compositionally biased region" description="Low complexity" evidence="5">
    <location>
        <begin position="241"/>
        <end position="260"/>
    </location>
</feature>
<feature type="compositionally biased region" description="Low complexity" evidence="5">
    <location>
        <begin position="386"/>
        <end position="401"/>
    </location>
</feature>
<keyword evidence="2 4" id="KW-0479">Metal-binding</keyword>
<gene>
    <name evidence="7" type="ORF">SNAT2548_LOCUS25780</name>
</gene>
<evidence type="ECO:0000259" key="6">
    <source>
        <dbReference type="PROSITE" id="PS50222"/>
    </source>
</evidence>
<dbReference type="Proteomes" id="UP000604046">
    <property type="component" value="Unassembled WGS sequence"/>
</dbReference>
<sequence length="667" mass="74100">MCYLDIEAVRTSLLKLTSDSKALTLLSNACALLEQELEMIQFYARVPSKSNVQDQVLLAEMAKLVNSLVGVACTRYTSVPRDAFILFFFHSHFMSNAVKDVIGRPADLKARRSLTQSSLRSKLTAKVVCHGRLLFRTWISPFNFRPLPSSADYQKISQERIFFSKVSGPQFAAEASRNRLDLPFDKALEELTTRLVHENAQEQVVAAGVKSSKPRRPVSSAQSRPRASPSHSPSTLKRARSVGSVGSRPSSPASPSSKRGLTTAGMPGRPRNFLGQWPQTPPQLASRLLSRHCIGHQGPPSAGTTQPREAWGSAEPELETDGLQELVPDMDGGAGPEKQSADRAGGEGQGPELQLFGSVLRDVSRRSSGSAAPTKRGRSKPRRPDMLLSMGSSRRGSSNSNFSEVGDERRTFSKSNSKDSSLAVPSPYPIQEVAEVAPRSRAKEFTDQRLAQMLQLPLEVVKQAAHCFRQHAACEPPRRPDLWRLKQSDFEKVLCDLCHVANISELSHLFVSKAFRLADMTKSGDLDLQEFVTWYATFSFSEELLLGKSTKSVRSVARSLGINLLDIERYKRVFDSYDKDKSGVIEMAEFRLMVNRLLKVPAGHHLPSSVVKSFWNMADSDGNGEIDFTEFCEFYLKVFMKDEGGFQLSDLYRDIRKVPVNRRRVSG</sequence>
<feature type="binding site" evidence="4">
    <location>
        <position position="580"/>
    </location>
    <ligand>
        <name>Ca(2+)</name>
        <dbReference type="ChEBI" id="CHEBI:29108"/>
        <label>1</label>
    </ligand>
</feature>
<evidence type="ECO:0000256" key="2">
    <source>
        <dbReference type="ARBA" id="ARBA00022723"/>
    </source>
</evidence>
<dbReference type="PROSITE" id="PS00018">
    <property type="entry name" value="EF_HAND_1"/>
    <property type="match status" value="2"/>
</dbReference>
<evidence type="ECO:0000313" key="8">
    <source>
        <dbReference type="Proteomes" id="UP000604046"/>
    </source>
</evidence>
<dbReference type="SUPFAM" id="SSF47473">
    <property type="entry name" value="EF-hand"/>
    <property type="match status" value="1"/>
</dbReference>
<dbReference type="PROSITE" id="PS50222">
    <property type="entry name" value="EF_HAND_2"/>
    <property type="match status" value="2"/>
</dbReference>
<accession>A0A812S6W2</accession>
<feature type="domain" description="EF-hand" evidence="6">
    <location>
        <begin position="606"/>
        <end position="641"/>
    </location>
</feature>
<feature type="binding site" evidence="4">
    <location>
        <position position="582"/>
    </location>
    <ligand>
        <name>Ca(2+)</name>
        <dbReference type="ChEBI" id="CHEBI:29108"/>
        <label>1</label>
    </ligand>
</feature>
<evidence type="ECO:0000256" key="4">
    <source>
        <dbReference type="PIRSR" id="PIRSR608080-1"/>
    </source>
</evidence>
<feature type="domain" description="EF-hand" evidence="6">
    <location>
        <begin position="565"/>
        <end position="600"/>
    </location>
</feature>
<feature type="compositionally biased region" description="Low complexity" evidence="5">
    <location>
        <begin position="217"/>
        <end position="234"/>
    </location>
</feature>
<dbReference type="AlphaFoldDB" id="A0A812S6W2"/>
<evidence type="ECO:0000313" key="7">
    <source>
        <dbReference type="EMBL" id="CAE7462789.1"/>
    </source>
</evidence>
<dbReference type="Gene3D" id="1.10.238.10">
    <property type="entry name" value="EF-hand"/>
    <property type="match status" value="1"/>
</dbReference>
<dbReference type="Pfam" id="PF13499">
    <property type="entry name" value="EF-hand_7"/>
    <property type="match status" value="1"/>
</dbReference>
<protein>
    <recommendedName>
        <fullName evidence="6">EF-hand domain-containing protein</fullName>
    </recommendedName>
</protein>
<feature type="binding site" evidence="4">
    <location>
        <position position="589"/>
    </location>
    <ligand>
        <name>Ca(2+)</name>
        <dbReference type="ChEBI" id="CHEBI:29108"/>
        <label>1</label>
    </ligand>
</feature>
<dbReference type="SMART" id="SM00054">
    <property type="entry name" value="EFh"/>
    <property type="match status" value="3"/>
</dbReference>
<evidence type="ECO:0000256" key="1">
    <source>
        <dbReference type="ARBA" id="ARBA00009753"/>
    </source>
</evidence>
<comment type="similarity">
    <text evidence="1">Belongs to the parvalbumin family.</text>
</comment>
<dbReference type="PANTHER" id="PTHR11653">
    <property type="entry name" value="PARVALBUMIN ALPHA"/>
    <property type="match status" value="1"/>
</dbReference>
<evidence type="ECO:0000256" key="5">
    <source>
        <dbReference type="SAM" id="MobiDB-lite"/>
    </source>
</evidence>
<feature type="binding site" evidence="4">
    <location>
        <position position="621"/>
    </location>
    <ligand>
        <name>Ca(2+)</name>
        <dbReference type="ChEBI" id="CHEBI:29108"/>
        <label>1</label>
    </ligand>
</feature>
<organism evidence="7 8">
    <name type="scientific">Symbiodinium natans</name>
    <dbReference type="NCBI Taxonomy" id="878477"/>
    <lineage>
        <taxon>Eukaryota</taxon>
        <taxon>Sar</taxon>
        <taxon>Alveolata</taxon>
        <taxon>Dinophyceae</taxon>
        <taxon>Suessiales</taxon>
        <taxon>Symbiodiniaceae</taxon>
        <taxon>Symbiodinium</taxon>
    </lineage>
</organism>
<dbReference type="InterPro" id="IPR008080">
    <property type="entry name" value="Parvalbumin"/>
</dbReference>
<feature type="region of interest" description="Disordered" evidence="5">
    <location>
        <begin position="293"/>
        <end position="426"/>
    </location>
</feature>
<dbReference type="InterPro" id="IPR011992">
    <property type="entry name" value="EF-hand-dom_pair"/>
</dbReference>
<dbReference type="GO" id="GO:0005509">
    <property type="term" value="F:calcium ion binding"/>
    <property type="evidence" value="ECO:0007669"/>
    <property type="project" value="InterPro"/>
</dbReference>
<dbReference type="InterPro" id="IPR018247">
    <property type="entry name" value="EF_Hand_1_Ca_BS"/>
</dbReference>
<feature type="binding site" evidence="4">
    <location>
        <position position="619"/>
    </location>
    <ligand>
        <name>Ca(2+)</name>
        <dbReference type="ChEBI" id="CHEBI:29108"/>
        <label>1</label>
    </ligand>
</feature>
<dbReference type="CDD" id="cd00051">
    <property type="entry name" value="EFh"/>
    <property type="match status" value="2"/>
</dbReference>
<dbReference type="PANTHER" id="PTHR11653:SF10">
    <property type="entry name" value="EF-HAND DOMAIN-CONTAINING PROTEIN"/>
    <property type="match status" value="1"/>
</dbReference>
<feature type="region of interest" description="Disordered" evidence="5">
    <location>
        <begin position="205"/>
        <end position="281"/>
    </location>
</feature>